<evidence type="ECO:0000313" key="1">
    <source>
        <dbReference type="EMBL" id="QHT94117.1"/>
    </source>
</evidence>
<reference evidence="1" key="1">
    <citation type="journal article" date="2020" name="Nature">
        <title>Giant virus diversity and host interactions through global metagenomics.</title>
        <authorList>
            <person name="Schulz F."/>
            <person name="Roux S."/>
            <person name="Paez-Espino D."/>
            <person name="Jungbluth S."/>
            <person name="Walsh D.A."/>
            <person name="Denef V.J."/>
            <person name="McMahon K.D."/>
            <person name="Konstantinidis K.T."/>
            <person name="Eloe-Fadrosh E.A."/>
            <person name="Kyrpides N.C."/>
            <person name="Woyke T."/>
        </authorList>
    </citation>
    <scope>NUCLEOTIDE SEQUENCE</scope>
    <source>
        <strain evidence="1">GVMAG-M-3300024258-14</strain>
    </source>
</reference>
<organism evidence="1">
    <name type="scientific">viral metagenome</name>
    <dbReference type="NCBI Taxonomy" id="1070528"/>
    <lineage>
        <taxon>unclassified sequences</taxon>
        <taxon>metagenomes</taxon>
        <taxon>organismal metagenomes</taxon>
    </lineage>
</organism>
<dbReference type="AlphaFoldDB" id="A0A6C0IQF5"/>
<protein>
    <submittedName>
        <fullName evidence="1">Uncharacterized protein</fullName>
    </submittedName>
</protein>
<accession>A0A6C0IQF5</accession>
<name>A0A6C0IQF5_9ZZZZ</name>
<sequence>MPNHKYSFLYNDKYYIGFFKRITEKDDKQIYIFHNFSIESNINELSYIFDCKHYKLSPNIARLLEHNNFSDSDSDGFESDISPNYKTILKEQIKDDFDDYVKVNICDFGE</sequence>
<dbReference type="EMBL" id="MN740215">
    <property type="protein sequence ID" value="QHT94117.1"/>
    <property type="molecule type" value="Genomic_DNA"/>
</dbReference>
<proteinExistence type="predicted"/>